<gene>
    <name evidence="1" type="ORF">Taro_028583</name>
</gene>
<comment type="caution">
    <text evidence="1">The sequence shown here is derived from an EMBL/GenBank/DDBJ whole genome shotgun (WGS) entry which is preliminary data.</text>
</comment>
<name>A0A843VLH4_COLES</name>
<feature type="non-terminal residue" evidence="1">
    <location>
        <position position="1"/>
    </location>
</feature>
<reference evidence="1" key="1">
    <citation type="submission" date="2017-07" db="EMBL/GenBank/DDBJ databases">
        <title>Taro Niue Genome Assembly and Annotation.</title>
        <authorList>
            <person name="Atibalentja N."/>
            <person name="Keating K."/>
            <person name="Fields C.J."/>
        </authorList>
    </citation>
    <scope>NUCLEOTIDE SEQUENCE</scope>
    <source>
        <strain evidence="1">Niue_2</strain>
        <tissue evidence="1">Leaf</tissue>
    </source>
</reference>
<evidence type="ECO:0000313" key="1">
    <source>
        <dbReference type="EMBL" id="MQL95916.1"/>
    </source>
</evidence>
<evidence type="ECO:0000313" key="2">
    <source>
        <dbReference type="Proteomes" id="UP000652761"/>
    </source>
</evidence>
<protein>
    <submittedName>
        <fullName evidence="1">Uncharacterized protein</fullName>
    </submittedName>
</protein>
<dbReference type="OrthoDB" id="784956at2759"/>
<organism evidence="1 2">
    <name type="scientific">Colocasia esculenta</name>
    <name type="common">Wild taro</name>
    <name type="synonym">Arum esculentum</name>
    <dbReference type="NCBI Taxonomy" id="4460"/>
    <lineage>
        <taxon>Eukaryota</taxon>
        <taxon>Viridiplantae</taxon>
        <taxon>Streptophyta</taxon>
        <taxon>Embryophyta</taxon>
        <taxon>Tracheophyta</taxon>
        <taxon>Spermatophyta</taxon>
        <taxon>Magnoliopsida</taxon>
        <taxon>Liliopsida</taxon>
        <taxon>Araceae</taxon>
        <taxon>Aroideae</taxon>
        <taxon>Colocasieae</taxon>
        <taxon>Colocasia</taxon>
    </lineage>
</organism>
<accession>A0A843VLH4</accession>
<keyword evidence="2" id="KW-1185">Reference proteome</keyword>
<proteinExistence type="predicted"/>
<dbReference type="EMBL" id="NMUH01001853">
    <property type="protein sequence ID" value="MQL95916.1"/>
    <property type="molecule type" value="Genomic_DNA"/>
</dbReference>
<sequence length="201" mass="23283">DIGLRIEVLHCNLHLVAGKVVVHVADAFICIWIRIKKGHLITIVAIVVNQDIIEVYVQGYNLLITISFAEIDQFPGPIDTSVLYAQDSHRSQLETEVLKCWEHHRSLGGWPVDPRILWSWERLHVGRPHIAMHPLAQDMPLGHRWDVPRAETNNPRHILRLYRSELDHQEDYQMHVPDRVLRQFGRVQPILGPVDPLDRVT</sequence>
<dbReference type="Proteomes" id="UP000652761">
    <property type="component" value="Unassembled WGS sequence"/>
</dbReference>
<dbReference type="AlphaFoldDB" id="A0A843VLH4"/>